<dbReference type="CDD" id="cd03784">
    <property type="entry name" value="GT1_Gtf-like"/>
    <property type="match status" value="1"/>
</dbReference>
<evidence type="ECO:0000313" key="7">
    <source>
        <dbReference type="RefSeq" id="XP_017768974.1"/>
    </source>
</evidence>
<dbReference type="EC" id="2.4.1.17" evidence="5"/>
<evidence type="ECO:0000256" key="2">
    <source>
        <dbReference type="ARBA" id="ARBA00022676"/>
    </source>
</evidence>
<keyword evidence="6" id="KW-1185">Reference proteome</keyword>
<dbReference type="SUPFAM" id="SSF53756">
    <property type="entry name" value="UDP-Glycosyltransferase/glycogen phosphorylase"/>
    <property type="match status" value="1"/>
</dbReference>
<dbReference type="InterPro" id="IPR002213">
    <property type="entry name" value="UDP_glucos_trans"/>
</dbReference>
<sequence length="498" mass="57364">MHSSKILVAFVCLLNFSECKKILAICAFPVHSHYIYMERILDKLSERGHEITVISPSKVSNSNFTKIYLSGLSEGFEEKRTTLLNYGKLSVFSKIMKAYEIAYWFTENAVKSHEISEFLKQSQHFDAVILDQFLHDSFLGFAHHFKSPVIYTCSFGTNIWSNHYVNNPSPLSYIPHKFAIHSGKMTFLQRLQNLINSSFEELYRRFVALPKFNKWMKTIFPNAPNLNELMYQDPLLLLNTHYSTHNAIPLMPNMIEVAGAHLKENPLPEDLKKFLDDSTNGVILFSLGSIIRSSNLTNPDVFLKVFGKLKQNVLWKWENDQLPKSTDNVKFAKWLPQFDVLAHKNVKAFISHGGLLSSIEAVHQGVPIVGIPIFGDQNVNIKFLQSKGMAIYVNYLDLAEISLEKAILQVLNDEQFKINAVRRSELFRERDMKPLDKAVYWVEHVLKYGKLSEMRSHSMDLLWYQKEMVDVAAFLLFLIAIVAFLVIKMCKKNKIKVD</sequence>
<evidence type="ECO:0000256" key="5">
    <source>
        <dbReference type="RuleBase" id="RU362059"/>
    </source>
</evidence>
<proteinExistence type="inferred from homology"/>
<comment type="subcellular location">
    <subcellularLocation>
        <location evidence="5">Membrane</location>
        <topology evidence="5">Single-pass membrane protein</topology>
    </subcellularLocation>
</comment>
<keyword evidence="5" id="KW-0472">Membrane</keyword>
<dbReference type="PANTHER" id="PTHR48043">
    <property type="entry name" value="EG:EG0003.4 PROTEIN-RELATED"/>
    <property type="match status" value="1"/>
</dbReference>
<dbReference type="GeneID" id="108557100"/>
<dbReference type="InterPro" id="IPR035595">
    <property type="entry name" value="UDP_glycos_trans_CS"/>
</dbReference>
<evidence type="ECO:0000256" key="3">
    <source>
        <dbReference type="ARBA" id="ARBA00022679"/>
    </source>
</evidence>
<keyword evidence="2 4" id="KW-0328">Glycosyltransferase</keyword>
<comment type="catalytic activity">
    <reaction evidence="5">
        <text>glucuronate acceptor + UDP-alpha-D-glucuronate = acceptor beta-D-glucuronoside + UDP + H(+)</text>
        <dbReference type="Rhea" id="RHEA:21032"/>
        <dbReference type="ChEBI" id="CHEBI:15378"/>
        <dbReference type="ChEBI" id="CHEBI:58052"/>
        <dbReference type="ChEBI" id="CHEBI:58223"/>
        <dbReference type="ChEBI" id="CHEBI:132367"/>
        <dbReference type="ChEBI" id="CHEBI:132368"/>
        <dbReference type="EC" id="2.4.1.17"/>
    </reaction>
</comment>
<keyword evidence="5" id="KW-0812">Transmembrane</keyword>
<dbReference type="Gene3D" id="3.40.50.2000">
    <property type="entry name" value="Glycogen Phosphorylase B"/>
    <property type="match status" value="1"/>
</dbReference>
<name>A0ABM1M324_NICVS</name>
<feature type="transmembrane region" description="Helical" evidence="5">
    <location>
        <begin position="468"/>
        <end position="487"/>
    </location>
</feature>
<dbReference type="PROSITE" id="PS00375">
    <property type="entry name" value="UDPGT"/>
    <property type="match status" value="1"/>
</dbReference>
<accession>A0ABM1M324</accession>
<evidence type="ECO:0000256" key="4">
    <source>
        <dbReference type="RuleBase" id="RU003718"/>
    </source>
</evidence>
<dbReference type="InterPro" id="IPR050271">
    <property type="entry name" value="UDP-glycosyltransferase"/>
</dbReference>
<evidence type="ECO:0000313" key="6">
    <source>
        <dbReference type="Proteomes" id="UP000695000"/>
    </source>
</evidence>
<keyword evidence="3 4" id="KW-0808">Transferase</keyword>
<dbReference type="Proteomes" id="UP000695000">
    <property type="component" value="Unplaced"/>
</dbReference>
<dbReference type="PANTHER" id="PTHR48043:SF159">
    <property type="entry name" value="EG:EG0003.4 PROTEIN-RELATED"/>
    <property type="match status" value="1"/>
</dbReference>
<keyword evidence="5" id="KW-1133">Transmembrane helix</keyword>
<protein>
    <recommendedName>
        <fullName evidence="5">UDP-glucuronosyltransferase</fullName>
        <ecNumber evidence="5">2.4.1.17</ecNumber>
    </recommendedName>
</protein>
<gene>
    <name evidence="7" type="primary">LOC108557100</name>
</gene>
<reference evidence="7" key="1">
    <citation type="submission" date="2025-08" db="UniProtKB">
        <authorList>
            <consortium name="RefSeq"/>
        </authorList>
    </citation>
    <scope>IDENTIFICATION</scope>
    <source>
        <tissue evidence="7">Whole Larva</tissue>
    </source>
</reference>
<organism evidence="6 7">
    <name type="scientific">Nicrophorus vespilloides</name>
    <name type="common">Boreal carrion beetle</name>
    <dbReference type="NCBI Taxonomy" id="110193"/>
    <lineage>
        <taxon>Eukaryota</taxon>
        <taxon>Metazoa</taxon>
        <taxon>Ecdysozoa</taxon>
        <taxon>Arthropoda</taxon>
        <taxon>Hexapoda</taxon>
        <taxon>Insecta</taxon>
        <taxon>Pterygota</taxon>
        <taxon>Neoptera</taxon>
        <taxon>Endopterygota</taxon>
        <taxon>Coleoptera</taxon>
        <taxon>Polyphaga</taxon>
        <taxon>Staphyliniformia</taxon>
        <taxon>Silphidae</taxon>
        <taxon>Nicrophorinae</taxon>
        <taxon>Nicrophorus</taxon>
    </lineage>
</organism>
<dbReference type="Pfam" id="PF00201">
    <property type="entry name" value="UDPGT"/>
    <property type="match status" value="1"/>
</dbReference>
<dbReference type="RefSeq" id="XP_017768974.1">
    <property type="nucleotide sequence ID" value="XM_017913485.1"/>
</dbReference>
<evidence type="ECO:0000256" key="1">
    <source>
        <dbReference type="ARBA" id="ARBA00009995"/>
    </source>
</evidence>
<keyword evidence="5" id="KW-0732">Signal</keyword>
<comment type="similarity">
    <text evidence="1 4">Belongs to the UDP-glycosyltransferase family.</text>
</comment>
<feature type="signal peptide" evidence="5">
    <location>
        <begin position="1"/>
        <end position="19"/>
    </location>
</feature>
<feature type="chain" id="PRO_5044953496" description="UDP-glucuronosyltransferase" evidence="5">
    <location>
        <begin position="20"/>
        <end position="498"/>
    </location>
</feature>